<accession>A0A381X4N9</accession>
<gene>
    <name evidence="1" type="ORF">METZ01_LOCUS112462</name>
</gene>
<reference evidence="1" key="1">
    <citation type="submission" date="2018-05" db="EMBL/GenBank/DDBJ databases">
        <authorList>
            <person name="Lanie J.A."/>
            <person name="Ng W.-L."/>
            <person name="Kazmierczak K.M."/>
            <person name="Andrzejewski T.M."/>
            <person name="Davidsen T.M."/>
            <person name="Wayne K.J."/>
            <person name="Tettelin H."/>
            <person name="Glass J.I."/>
            <person name="Rusch D."/>
            <person name="Podicherti R."/>
            <person name="Tsui H.-C.T."/>
            <person name="Winkler M.E."/>
        </authorList>
    </citation>
    <scope>NUCLEOTIDE SEQUENCE</scope>
</reference>
<dbReference type="PANTHER" id="PTHR33969">
    <property type="entry name" value="SEGREGATION AND CONDENSATION PROTEIN A"/>
    <property type="match status" value="1"/>
</dbReference>
<sequence>MTGNNKKIDFIVLVNRYYTKFMIQDEEISGISQDPVNILFNPSAISKKDVWEIDLIEILKILIKILEQTGKKDLRVSGMAALSSSLIYRMKVESIFALQKAAMEKKPLTNRQNIDIDILDIPYRHESTYPVSLDELLELLENLIGSLANPLTRRGGQLNFQPTEPPDFKEYFVSLEQLIGKYEDLITNKIKPTGTGMLHEIVADLEKIDAIRCFFAVLFLARDQKIELEEINDDIKITLVQSELKKGK</sequence>
<dbReference type="PANTHER" id="PTHR33969:SF2">
    <property type="entry name" value="SEGREGATION AND CONDENSATION PROTEIN A"/>
    <property type="match status" value="1"/>
</dbReference>
<dbReference type="AlphaFoldDB" id="A0A381X4N9"/>
<dbReference type="Gene3D" id="1.10.10.580">
    <property type="entry name" value="Structural maintenance of chromosome 1. Chain E"/>
    <property type="match status" value="1"/>
</dbReference>
<dbReference type="EMBL" id="UINC01013872">
    <property type="protein sequence ID" value="SVA59608.1"/>
    <property type="molecule type" value="Genomic_DNA"/>
</dbReference>
<dbReference type="InterPro" id="IPR003768">
    <property type="entry name" value="ScpA"/>
</dbReference>
<organism evidence="1">
    <name type="scientific">marine metagenome</name>
    <dbReference type="NCBI Taxonomy" id="408172"/>
    <lineage>
        <taxon>unclassified sequences</taxon>
        <taxon>metagenomes</taxon>
        <taxon>ecological metagenomes</taxon>
    </lineage>
</organism>
<proteinExistence type="predicted"/>
<protein>
    <submittedName>
        <fullName evidence="1">Uncharacterized protein</fullName>
    </submittedName>
</protein>
<evidence type="ECO:0000313" key="1">
    <source>
        <dbReference type="EMBL" id="SVA59608.1"/>
    </source>
</evidence>
<dbReference type="InterPro" id="IPR023093">
    <property type="entry name" value="ScpA-like_C"/>
</dbReference>
<name>A0A381X4N9_9ZZZZ</name>